<evidence type="ECO:0000313" key="2">
    <source>
        <dbReference type="WBParaSite" id="PSU_v2.g11750.t1"/>
    </source>
</evidence>
<name>A0A914XYY6_9BILA</name>
<reference evidence="2" key="1">
    <citation type="submission" date="2022-11" db="UniProtKB">
        <authorList>
            <consortium name="WormBaseParasite"/>
        </authorList>
    </citation>
    <scope>IDENTIFICATION</scope>
</reference>
<accession>A0A914XYY6</accession>
<evidence type="ECO:0000313" key="1">
    <source>
        <dbReference type="Proteomes" id="UP000887577"/>
    </source>
</evidence>
<dbReference type="Proteomes" id="UP000887577">
    <property type="component" value="Unplaced"/>
</dbReference>
<dbReference type="WBParaSite" id="PSU_v2.g11750.t1">
    <property type="protein sequence ID" value="PSU_v2.g11750.t1"/>
    <property type="gene ID" value="PSU_v2.g11750"/>
</dbReference>
<protein>
    <submittedName>
        <fullName evidence="2">Uncharacterized protein</fullName>
    </submittedName>
</protein>
<keyword evidence="1" id="KW-1185">Reference proteome</keyword>
<dbReference type="AlphaFoldDB" id="A0A914XYY6"/>
<organism evidence="1 2">
    <name type="scientific">Panagrolaimus superbus</name>
    <dbReference type="NCBI Taxonomy" id="310955"/>
    <lineage>
        <taxon>Eukaryota</taxon>
        <taxon>Metazoa</taxon>
        <taxon>Ecdysozoa</taxon>
        <taxon>Nematoda</taxon>
        <taxon>Chromadorea</taxon>
        <taxon>Rhabditida</taxon>
        <taxon>Tylenchina</taxon>
        <taxon>Panagrolaimomorpha</taxon>
        <taxon>Panagrolaimoidea</taxon>
        <taxon>Panagrolaimidae</taxon>
        <taxon>Panagrolaimus</taxon>
    </lineage>
</organism>
<proteinExistence type="predicted"/>
<sequence length="194" mass="21928">MYCHVTSPTIIFTDIYVASVCNTALRGLFHEYDTYVSNGSLKIRDFTSEINQIELIYGREVLFAEFGAILIPRSLSPIFAFGGLNGKKEVYGMGSIKYGITGFAENRYACWTLHLDFSIYVQQILYAKCVRGQFQIVPKADKKRRLAINTGAMVVRMVERDFGGDDPVRMFPDITFFNFDNFLSLNPGNNPGNI</sequence>